<sequence length="332" mass="36267">MGFTVFFSLSSFLLCGLGACCFSLIVIVVPPAERRGRRKGVCQRQVAKETGISKREAHGGSGVMRALRLSTKVGVESNKAALRAYLMSLCGMEPVGDSKNPLFVQLQIHDGHRDTLLRHTKELYVASLEHHPETFVNVIPTFPSGEEELFSACGENDGTAPPTLFSAGSMTADRGFVPVYTSVALGGTFDRLHAGHKLLLTTALFYTTRSLRVGVTLEAMLAGKKYGSYIEPFEARCDSVTEFLYSVRRDIELNVVGITEPSGGTNRDAEVEALVVSPETVGAVASINAERASYGLKPLEYIQIPHVRTGRDDLINSTRLRRRLLEQDDEAK</sequence>
<dbReference type="InterPro" id="IPR004821">
    <property type="entry name" value="Cyt_trans-like"/>
</dbReference>
<comment type="caution">
    <text evidence="3">The sequence shown here is derived from an EMBL/GenBank/DDBJ whole genome shotgun (WGS) entry which is preliminary data.</text>
</comment>
<gene>
    <name evidence="3" type="ORF">TRSC58_01596</name>
</gene>
<dbReference type="SUPFAM" id="SSF52374">
    <property type="entry name" value="Nucleotidylyl transferase"/>
    <property type="match status" value="1"/>
</dbReference>
<dbReference type="EMBL" id="AUPL01001596">
    <property type="protein sequence ID" value="ESL10666.1"/>
    <property type="molecule type" value="Genomic_DNA"/>
</dbReference>
<dbReference type="InterPro" id="IPR014729">
    <property type="entry name" value="Rossmann-like_a/b/a_fold"/>
</dbReference>
<dbReference type="GO" id="GO:0015937">
    <property type="term" value="P:coenzyme A biosynthetic process"/>
    <property type="evidence" value="ECO:0007669"/>
    <property type="project" value="TreeGrafter"/>
</dbReference>
<dbReference type="PANTHER" id="PTHR10695">
    <property type="entry name" value="DEPHOSPHO-COA KINASE-RELATED"/>
    <property type="match status" value="1"/>
</dbReference>
<dbReference type="OrthoDB" id="330671at2759"/>
<proteinExistence type="predicted"/>
<accession>A0A061J9A5</accession>
<evidence type="ECO:0000259" key="2">
    <source>
        <dbReference type="Pfam" id="PF01467"/>
    </source>
</evidence>
<name>A0A061J9A5_TRYRA</name>
<keyword evidence="1" id="KW-1133">Transmembrane helix</keyword>
<evidence type="ECO:0000313" key="3">
    <source>
        <dbReference type="EMBL" id="ESL10666.1"/>
    </source>
</evidence>
<dbReference type="PANTHER" id="PTHR10695:SF46">
    <property type="entry name" value="BIFUNCTIONAL COENZYME A SYNTHASE-RELATED"/>
    <property type="match status" value="1"/>
</dbReference>
<evidence type="ECO:0000256" key="1">
    <source>
        <dbReference type="SAM" id="Phobius"/>
    </source>
</evidence>
<protein>
    <recommendedName>
        <fullName evidence="2">Cytidyltransferase-like domain-containing protein</fullName>
    </recommendedName>
</protein>
<dbReference type="VEuPathDB" id="TriTrypDB:TRSC58_01596"/>
<keyword evidence="1" id="KW-0812">Transmembrane</keyword>
<dbReference type="Proteomes" id="UP000031737">
    <property type="component" value="Unassembled WGS sequence"/>
</dbReference>
<organism evidence="3 4">
    <name type="scientific">Trypanosoma rangeli SC58</name>
    <dbReference type="NCBI Taxonomy" id="429131"/>
    <lineage>
        <taxon>Eukaryota</taxon>
        <taxon>Discoba</taxon>
        <taxon>Euglenozoa</taxon>
        <taxon>Kinetoplastea</taxon>
        <taxon>Metakinetoplastina</taxon>
        <taxon>Trypanosomatida</taxon>
        <taxon>Trypanosomatidae</taxon>
        <taxon>Trypanosoma</taxon>
        <taxon>Herpetosoma</taxon>
    </lineage>
</organism>
<dbReference type="AlphaFoldDB" id="A0A061J9A5"/>
<dbReference type="NCBIfam" id="NF001985">
    <property type="entry name" value="PRK00777.1"/>
    <property type="match status" value="1"/>
</dbReference>
<feature type="transmembrane region" description="Helical" evidence="1">
    <location>
        <begin position="6"/>
        <end position="29"/>
    </location>
</feature>
<dbReference type="Pfam" id="PF01467">
    <property type="entry name" value="CTP_transf_like"/>
    <property type="match status" value="1"/>
</dbReference>
<dbReference type="Gene3D" id="3.40.50.620">
    <property type="entry name" value="HUPs"/>
    <property type="match status" value="1"/>
</dbReference>
<keyword evidence="4" id="KW-1185">Reference proteome</keyword>
<feature type="domain" description="Cytidyltransferase-like" evidence="2">
    <location>
        <begin position="185"/>
        <end position="323"/>
    </location>
</feature>
<keyword evidence="1" id="KW-0472">Membrane</keyword>
<reference evidence="3 4" key="1">
    <citation type="submission" date="2013-07" db="EMBL/GenBank/DDBJ databases">
        <authorList>
            <person name="Stoco P.H."/>
            <person name="Wagner G."/>
            <person name="Gerber A."/>
            <person name="Zaha A."/>
            <person name="Thompson C."/>
            <person name="Bartholomeu D.C."/>
            <person name="Luckemeyer D.D."/>
            <person name="Bahia D."/>
            <person name="Loreto E."/>
            <person name="Prestes E.B."/>
            <person name="Lima F.M."/>
            <person name="Rodrigues-Luiz G."/>
            <person name="Vallejo G.A."/>
            <person name="Filho J.F."/>
            <person name="Monteiro K.M."/>
            <person name="Tyler K.M."/>
            <person name="de Almeida L.G."/>
            <person name="Ortiz M.F."/>
            <person name="Siervo M.A."/>
            <person name="de Moraes M.H."/>
            <person name="Cunha O.L."/>
            <person name="Mendonca-Neto R."/>
            <person name="Silva R."/>
            <person name="Teixeira S.M."/>
            <person name="Murta S.M."/>
            <person name="Sincero T.C."/>
            <person name="Mendes T.A."/>
            <person name="Urmenyi T.P."/>
            <person name="Silva V.G."/>
            <person name="da Rocha W.D."/>
            <person name="Andersson B."/>
            <person name="Romanha A.J."/>
            <person name="Steindel M."/>
            <person name="de Vasconcelos A.T."/>
            <person name="Grisard E.C."/>
        </authorList>
    </citation>
    <scope>NUCLEOTIDE SEQUENCE [LARGE SCALE GENOMIC DNA]</scope>
    <source>
        <strain evidence="3 4">SC58</strain>
    </source>
</reference>
<dbReference type="GO" id="GO:0004140">
    <property type="term" value="F:dephospho-CoA kinase activity"/>
    <property type="evidence" value="ECO:0007669"/>
    <property type="project" value="TreeGrafter"/>
</dbReference>
<evidence type="ECO:0000313" key="4">
    <source>
        <dbReference type="Proteomes" id="UP000031737"/>
    </source>
</evidence>